<sequence length="320" mass="35063">MKKALIAMMVLLAIAVMPSFAQKVKIGVSIPTADHGWTGGINYYAQKAIKDWQAKDKNIEFYLVTADSPAKQVNDVEDLMVKGIDALVILAHDSAPLTPVVKKAYEKGIYVVSVDRGLTEEVQDVYIAGDNPGMGRVSAEWLGKALGGKGDIVVLEGIPCVINSERVDSFKDVMAKKYPGIHILDSQPAYWDTQKGLEIMTNYLQKYKKIDAVWAQDDDVLVGVLQAYKESGRKDVKIFLGGAGSKIMIKKVMDGDPLVQADVTYPPSMIGTGISLAVYGSRNQPLPGFYQQKIPSKIILAAELITKQNAKDYYQPDSIF</sequence>
<evidence type="ECO:0000259" key="5">
    <source>
        <dbReference type="Pfam" id="PF13407"/>
    </source>
</evidence>
<dbReference type="PANTHER" id="PTHR46847">
    <property type="entry name" value="D-ALLOSE-BINDING PERIPLASMIC PROTEIN-RELATED"/>
    <property type="match status" value="1"/>
</dbReference>
<protein>
    <submittedName>
        <fullName evidence="6">ABC-type sugar transport system, periplasmic component</fullName>
    </submittedName>
</protein>
<feature type="domain" description="Periplasmic binding protein" evidence="5">
    <location>
        <begin position="26"/>
        <end position="257"/>
    </location>
</feature>
<evidence type="ECO:0000256" key="3">
    <source>
        <dbReference type="ARBA" id="ARBA00022729"/>
    </source>
</evidence>
<feature type="chain" id="PRO_5018198978" evidence="4">
    <location>
        <begin position="22"/>
        <end position="320"/>
    </location>
</feature>
<organism evidence="6">
    <name type="scientific">uncultured spirochete</name>
    <dbReference type="NCBI Taxonomy" id="156406"/>
    <lineage>
        <taxon>Bacteria</taxon>
        <taxon>Pseudomonadati</taxon>
        <taxon>Spirochaetota</taxon>
        <taxon>Spirochaetia</taxon>
        <taxon>Spirochaetales</taxon>
        <taxon>environmental samples</taxon>
    </lineage>
</organism>
<gene>
    <name evidence="6" type="ORF">SPIRO4BDMA_50573</name>
</gene>
<comment type="subcellular location">
    <subcellularLocation>
        <location evidence="1">Cell envelope</location>
    </subcellularLocation>
</comment>
<evidence type="ECO:0000313" key="6">
    <source>
        <dbReference type="EMBL" id="SLM19058.1"/>
    </source>
</evidence>
<evidence type="ECO:0000256" key="1">
    <source>
        <dbReference type="ARBA" id="ARBA00004196"/>
    </source>
</evidence>
<dbReference type="EMBL" id="FWDO01000005">
    <property type="protein sequence ID" value="SLM19058.1"/>
    <property type="molecule type" value="Genomic_DNA"/>
</dbReference>
<evidence type="ECO:0000256" key="2">
    <source>
        <dbReference type="ARBA" id="ARBA00007639"/>
    </source>
</evidence>
<dbReference type="PANTHER" id="PTHR46847:SF1">
    <property type="entry name" value="D-ALLOSE-BINDING PERIPLASMIC PROTEIN-RELATED"/>
    <property type="match status" value="1"/>
</dbReference>
<reference evidence="6" key="1">
    <citation type="submission" date="2017-02" db="EMBL/GenBank/DDBJ databases">
        <authorList>
            <person name="Regsiter A."/>
            <person name="William W."/>
        </authorList>
    </citation>
    <scope>NUCLEOTIDE SEQUENCE</scope>
    <source>
        <strain evidence="6">BdmA 4</strain>
    </source>
</reference>
<evidence type="ECO:0000256" key="4">
    <source>
        <dbReference type="SAM" id="SignalP"/>
    </source>
</evidence>
<keyword evidence="6" id="KW-0762">Sugar transport</keyword>
<dbReference type="SUPFAM" id="SSF53822">
    <property type="entry name" value="Periplasmic binding protein-like I"/>
    <property type="match status" value="1"/>
</dbReference>
<dbReference type="GO" id="GO:0030313">
    <property type="term" value="C:cell envelope"/>
    <property type="evidence" value="ECO:0007669"/>
    <property type="project" value="UniProtKB-SubCell"/>
</dbReference>
<comment type="similarity">
    <text evidence="2">Belongs to the bacterial solute-binding protein 2 family.</text>
</comment>
<dbReference type="AlphaFoldDB" id="A0A3P3XRY9"/>
<name>A0A3P3XRY9_9SPIR</name>
<proteinExistence type="inferred from homology"/>
<dbReference type="InterPro" id="IPR025997">
    <property type="entry name" value="SBP_2_dom"/>
</dbReference>
<dbReference type="InterPro" id="IPR028082">
    <property type="entry name" value="Peripla_BP_I"/>
</dbReference>
<keyword evidence="6" id="KW-0813">Transport</keyword>
<keyword evidence="3 4" id="KW-0732">Signal</keyword>
<feature type="signal peptide" evidence="4">
    <location>
        <begin position="1"/>
        <end position="21"/>
    </location>
</feature>
<dbReference type="GO" id="GO:0030246">
    <property type="term" value="F:carbohydrate binding"/>
    <property type="evidence" value="ECO:0007669"/>
    <property type="project" value="UniProtKB-ARBA"/>
</dbReference>
<accession>A0A3P3XRY9</accession>
<dbReference type="Pfam" id="PF13407">
    <property type="entry name" value="Peripla_BP_4"/>
    <property type="match status" value="1"/>
</dbReference>
<dbReference type="Gene3D" id="3.40.50.2300">
    <property type="match status" value="2"/>
</dbReference>
<dbReference type="CDD" id="cd06311">
    <property type="entry name" value="PBP1_ABC_sugar_binding-like"/>
    <property type="match status" value="1"/>
</dbReference>